<gene>
    <name evidence="1" type="ORF">WICPIJ_009377</name>
</gene>
<evidence type="ECO:0000313" key="2">
    <source>
        <dbReference type="Proteomes" id="UP000774326"/>
    </source>
</evidence>
<protein>
    <submittedName>
        <fullName evidence="1">Uncharacterized protein</fullName>
    </submittedName>
</protein>
<dbReference type="AlphaFoldDB" id="A0A9P8TE39"/>
<reference evidence="1" key="2">
    <citation type="submission" date="2021-01" db="EMBL/GenBank/DDBJ databases">
        <authorList>
            <person name="Schikora-Tamarit M.A."/>
        </authorList>
    </citation>
    <scope>NUCLEOTIDE SEQUENCE</scope>
    <source>
        <strain evidence="1">CBS2887</strain>
    </source>
</reference>
<dbReference type="Proteomes" id="UP000774326">
    <property type="component" value="Unassembled WGS sequence"/>
</dbReference>
<proteinExistence type="predicted"/>
<organism evidence="1 2">
    <name type="scientific">Wickerhamomyces pijperi</name>
    <name type="common">Yeast</name>
    <name type="synonym">Pichia pijperi</name>
    <dbReference type="NCBI Taxonomy" id="599730"/>
    <lineage>
        <taxon>Eukaryota</taxon>
        <taxon>Fungi</taxon>
        <taxon>Dikarya</taxon>
        <taxon>Ascomycota</taxon>
        <taxon>Saccharomycotina</taxon>
        <taxon>Saccharomycetes</taxon>
        <taxon>Phaffomycetales</taxon>
        <taxon>Wickerhamomycetaceae</taxon>
        <taxon>Wickerhamomyces</taxon>
    </lineage>
</organism>
<sequence length="104" mass="10644">MKIRISEAGIFGGRYTPSVFLSSRGYGPRVLLANLANCSSTDFGEIKDPFSVFVAEAAAAAAAAAVTVSALCSEDGDGDADGEGDVEAESFAFLIAMVEDESAP</sequence>
<evidence type="ECO:0000313" key="1">
    <source>
        <dbReference type="EMBL" id="KAH3674991.1"/>
    </source>
</evidence>
<reference evidence="1" key="1">
    <citation type="journal article" date="2021" name="Open Biol.">
        <title>Shared evolutionary footprints suggest mitochondrial oxidative damage underlies multiple complex I losses in fungi.</title>
        <authorList>
            <person name="Schikora-Tamarit M.A."/>
            <person name="Marcet-Houben M."/>
            <person name="Nosek J."/>
            <person name="Gabaldon T."/>
        </authorList>
    </citation>
    <scope>NUCLEOTIDE SEQUENCE</scope>
    <source>
        <strain evidence="1">CBS2887</strain>
    </source>
</reference>
<comment type="caution">
    <text evidence="1">The sequence shown here is derived from an EMBL/GenBank/DDBJ whole genome shotgun (WGS) entry which is preliminary data.</text>
</comment>
<dbReference type="EMBL" id="JAEUBG010005434">
    <property type="protein sequence ID" value="KAH3674991.1"/>
    <property type="molecule type" value="Genomic_DNA"/>
</dbReference>
<keyword evidence="2" id="KW-1185">Reference proteome</keyword>
<accession>A0A9P8TE39</accession>
<name>A0A9P8TE39_WICPI</name>